<dbReference type="Gene3D" id="1.25.40.10">
    <property type="entry name" value="Tetratricopeptide repeat domain"/>
    <property type="match status" value="3"/>
</dbReference>
<dbReference type="PANTHER" id="PTHR12558:SF13">
    <property type="entry name" value="CELL DIVISION CYCLE PROTEIN 27 HOMOLOG"/>
    <property type="match status" value="1"/>
</dbReference>
<dbReference type="Pfam" id="PF13424">
    <property type="entry name" value="TPR_12"/>
    <property type="match status" value="1"/>
</dbReference>
<dbReference type="InterPro" id="IPR019734">
    <property type="entry name" value="TPR_rpt"/>
</dbReference>
<dbReference type="PANTHER" id="PTHR12558">
    <property type="entry name" value="CELL DIVISION CYCLE 16,23,27"/>
    <property type="match status" value="1"/>
</dbReference>
<protein>
    <submittedName>
        <fullName evidence="2">Tetratricopeptide repeat protein</fullName>
    </submittedName>
</protein>
<dbReference type="Pfam" id="PF14559">
    <property type="entry name" value="TPR_19"/>
    <property type="match status" value="1"/>
</dbReference>
<dbReference type="EMBL" id="DTGZ01000175">
    <property type="protein sequence ID" value="HGV98476.1"/>
    <property type="molecule type" value="Genomic_DNA"/>
</dbReference>
<feature type="repeat" description="TPR" evidence="1">
    <location>
        <begin position="151"/>
        <end position="184"/>
    </location>
</feature>
<dbReference type="Pfam" id="PF13414">
    <property type="entry name" value="TPR_11"/>
    <property type="match status" value="2"/>
</dbReference>
<name>A0A7C4XLN5_UNCW3</name>
<dbReference type="PROSITE" id="PS50005">
    <property type="entry name" value="TPR"/>
    <property type="match status" value="6"/>
</dbReference>
<evidence type="ECO:0000313" key="2">
    <source>
        <dbReference type="EMBL" id="HGV98476.1"/>
    </source>
</evidence>
<feature type="repeat" description="TPR" evidence="1">
    <location>
        <begin position="84"/>
        <end position="117"/>
    </location>
</feature>
<feature type="repeat" description="TPR" evidence="1">
    <location>
        <begin position="354"/>
        <end position="387"/>
    </location>
</feature>
<feature type="repeat" description="TPR" evidence="1">
    <location>
        <begin position="286"/>
        <end position="319"/>
    </location>
</feature>
<dbReference type="AlphaFoldDB" id="A0A7C4XLN5"/>
<dbReference type="SUPFAM" id="SSF48452">
    <property type="entry name" value="TPR-like"/>
    <property type="match status" value="3"/>
</dbReference>
<dbReference type="SMART" id="SM00028">
    <property type="entry name" value="TPR"/>
    <property type="match status" value="13"/>
</dbReference>
<feature type="repeat" description="TPR" evidence="1">
    <location>
        <begin position="490"/>
        <end position="523"/>
    </location>
</feature>
<evidence type="ECO:0000256" key="1">
    <source>
        <dbReference type="PROSITE-ProRule" id="PRU00339"/>
    </source>
</evidence>
<gene>
    <name evidence="2" type="ORF">ENV60_09315</name>
</gene>
<dbReference type="PROSITE" id="PS50293">
    <property type="entry name" value="TPR_REGION"/>
    <property type="match status" value="2"/>
</dbReference>
<keyword evidence="1" id="KW-0802">TPR repeat</keyword>
<comment type="caution">
    <text evidence="2">The sequence shown here is derived from an EMBL/GenBank/DDBJ whole genome shotgun (WGS) entry which is preliminary data.</text>
</comment>
<dbReference type="InterPro" id="IPR011990">
    <property type="entry name" value="TPR-like_helical_dom_sf"/>
</dbReference>
<accession>A0A7C4XLN5</accession>
<sequence length="536" mass="61684">MAIYNLFSIIIIFVNSYELFSIGCQKELTGDIPGAIEYYKRALSLDTTAFEIYYALANAHYKIQKIDQGIEFAKRGLCFSPDNLNLYTILAVGYIGKGDLKGAINSYRDALKYHPDNLEIYQTISILYEGIGDLKTAKEVLLEIPEEKKTSEIYTRLGTICGRMNDHNGAIGYYQKAFTIDTTNSVALIGIGTGFDILGIKDSSIYYYEKAAQYDTSLSVSKRLIDLYIDTEQYQKLINTARPIIARDYYENNVRRSLGFALYKVGLLEEALSEFLIAEGINPQDTYSKFYIGRIYLEQGRYDEAQQKLNEAIRINPDFVELWIYSGFIALNKRDYKTARYAFTEAAHRNADLAQVYYLLGVIDEMEQKYDRAYFYYRKSLSIEPKSLASLTALANLCDRLDRKDEALALFEKVIEIDTTDAIALNYVGYTYAERAESLDYALRLIEKALAIEPNNGYFVDSRGWVFYQLEKYEEALADLKRANELVEDPVILEHLGDVYMKLKDFKKAVEIYKRVLELQPDNKVVKEKIRQLEER</sequence>
<dbReference type="Pfam" id="PF00515">
    <property type="entry name" value="TPR_1"/>
    <property type="match status" value="1"/>
</dbReference>
<proteinExistence type="predicted"/>
<organism evidence="2">
    <name type="scientific">candidate division WOR-3 bacterium</name>
    <dbReference type="NCBI Taxonomy" id="2052148"/>
    <lineage>
        <taxon>Bacteria</taxon>
        <taxon>Bacteria division WOR-3</taxon>
    </lineage>
</organism>
<feature type="repeat" description="TPR" evidence="1">
    <location>
        <begin position="50"/>
        <end position="83"/>
    </location>
</feature>
<reference evidence="2" key="1">
    <citation type="journal article" date="2020" name="mSystems">
        <title>Genome- and Community-Level Interaction Insights into Carbon Utilization and Element Cycling Functions of Hydrothermarchaeota in Hydrothermal Sediment.</title>
        <authorList>
            <person name="Zhou Z."/>
            <person name="Liu Y."/>
            <person name="Xu W."/>
            <person name="Pan J."/>
            <person name="Luo Z.H."/>
            <person name="Li M."/>
        </authorList>
    </citation>
    <scope>NUCLEOTIDE SEQUENCE [LARGE SCALE GENOMIC DNA]</scope>
    <source>
        <strain evidence="2">SpSt-774</strain>
    </source>
</reference>